<dbReference type="PANTHER" id="PTHR34580">
    <property type="match status" value="1"/>
</dbReference>
<keyword evidence="2" id="KW-0804">Transcription</keyword>
<feature type="domain" description="HTH deoR-type" evidence="3">
    <location>
        <begin position="4"/>
        <end position="59"/>
    </location>
</feature>
<protein>
    <submittedName>
        <fullName evidence="4">DNA-binding transcriptional regulator YafY</fullName>
    </submittedName>
</protein>
<dbReference type="SUPFAM" id="SSF46785">
    <property type="entry name" value="Winged helix' DNA-binding domain"/>
    <property type="match status" value="1"/>
</dbReference>
<evidence type="ECO:0000256" key="1">
    <source>
        <dbReference type="ARBA" id="ARBA00023015"/>
    </source>
</evidence>
<dbReference type="Pfam" id="PF25583">
    <property type="entry name" value="WCX"/>
    <property type="match status" value="1"/>
</dbReference>
<keyword evidence="1" id="KW-0805">Transcription regulation</keyword>
<dbReference type="Gene3D" id="1.10.10.10">
    <property type="entry name" value="Winged helix-like DNA-binding domain superfamily/Winged helix DNA-binding domain"/>
    <property type="match status" value="1"/>
</dbReference>
<dbReference type="InterPro" id="IPR026881">
    <property type="entry name" value="WYL_dom"/>
</dbReference>
<reference evidence="4 5" key="1">
    <citation type="submission" date="2020-10" db="EMBL/GenBank/DDBJ databases">
        <title>Sequencing the genomes of 1000 actinobacteria strains.</title>
        <authorList>
            <person name="Klenk H.-P."/>
        </authorList>
    </citation>
    <scope>NUCLEOTIDE SEQUENCE [LARGE SCALE GENOMIC DNA]</scope>
    <source>
        <strain evidence="4 5">DSM 43173</strain>
    </source>
</reference>
<dbReference type="InterPro" id="IPR057727">
    <property type="entry name" value="WCX_dom"/>
</dbReference>
<dbReference type="Proteomes" id="UP000633509">
    <property type="component" value="Unassembled WGS sequence"/>
</dbReference>
<sequence length="320" mass="35193">MLETSARLLRLLSMLQLRRDWSGADLAERLDVDVRTVRRDIDKLRSLGYPVRSASGTSGGYRLGAGAALPPLLLDDEEAVAVAVGLRGAAVGTVAGIGETSVRALLKLEQVLPSRLRRRVNALQSATVSMPGAGPTVDPQTLTVIAAACRDHERLRFAYRSRDETASTRVVEPHRLVHTPRRWYLVAWDTGREDWRTFRVDRIESMPSSGPRFTPRPAPAEDVAGYVSESVASAPYRHQARILLHTSAERAAAGMSPTAARIEAIDQHTCLLHTGSDSLDEIALYVGLTGFDFEILDPPELLDHIRALTDRLARATRPRR</sequence>
<dbReference type="InterPro" id="IPR001034">
    <property type="entry name" value="DeoR_HTH"/>
</dbReference>
<dbReference type="GO" id="GO:0003677">
    <property type="term" value="F:DNA binding"/>
    <property type="evidence" value="ECO:0007669"/>
    <property type="project" value="UniProtKB-KW"/>
</dbReference>
<dbReference type="InterPro" id="IPR036390">
    <property type="entry name" value="WH_DNA-bd_sf"/>
</dbReference>
<keyword evidence="5" id="KW-1185">Reference proteome</keyword>
<dbReference type="PROSITE" id="PS51000">
    <property type="entry name" value="HTH_DEOR_2"/>
    <property type="match status" value="1"/>
</dbReference>
<keyword evidence="4" id="KW-0238">DNA-binding</keyword>
<dbReference type="PROSITE" id="PS52050">
    <property type="entry name" value="WYL"/>
    <property type="match status" value="1"/>
</dbReference>
<dbReference type="InterPro" id="IPR051534">
    <property type="entry name" value="CBASS_pafABC_assoc_protein"/>
</dbReference>
<proteinExistence type="predicted"/>
<name>A0ABR9M061_9ACTN</name>
<dbReference type="SMART" id="SM00420">
    <property type="entry name" value="HTH_DEOR"/>
    <property type="match status" value="1"/>
</dbReference>
<dbReference type="InterPro" id="IPR036388">
    <property type="entry name" value="WH-like_DNA-bd_sf"/>
</dbReference>
<evidence type="ECO:0000313" key="5">
    <source>
        <dbReference type="Proteomes" id="UP000633509"/>
    </source>
</evidence>
<evidence type="ECO:0000256" key="2">
    <source>
        <dbReference type="ARBA" id="ARBA00023163"/>
    </source>
</evidence>
<accession>A0ABR9M061</accession>
<gene>
    <name evidence="4" type="ORF">H4W80_004538</name>
</gene>
<dbReference type="Pfam" id="PF08279">
    <property type="entry name" value="HTH_11"/>
    <property type="match status" value="1"/>
</dbReference>
<organism evidence="4 5">
    <name type="scientific">Nonomuraea angiospora</name>
    <dbReference type="NCBI Taxonomy" id="46172"/>
    <lineage>
        <taxon>Bacteria</taxon>
        <taxon>Bacillati</taxon>
        <taxon>Actinomycetota</taxon>
        <taxon>Actinomycetes</taxon>
        <taxon>Streptosporangiales</taxon>
        <taxon>Streptosporangiaceae</taxon>
        <taxon>Nonomuraea</taxon>
    </lineage>
</organism>
<dbReference type="EMBL" id="JADBEK010000001">
    <property type="protein sequence ID" value="MBE1586280.1"/>
    <property type="molecule type" value="Genomic_DNA"/>
</dbReference>
<dbReference type="PANTHER" id="PTHR34580:SF3">
    <property type="entry name" value="PROTEIN PAFB"/>
    <property type="match status" value="1"/>
</dbReference>
<comment type="caution">
    <text evidence="4">The sequence shown here is derived from an EMBL/GenBank/DDBJ whole genome shotgun (WGS) entry which is preliminary data.</text>
</comment>
<evidence type="ECO:0000313" key="4">
    <source>
        <dbReference type="EMBL" id="MBE1586280.1"/>
    </source>
</evidence>
<dbReference type="Pfam" id="PF13280">
    <property type="entry name" value="WYL"/>
    <property type="match status" value="1"/>
</dbReference>
<dbReference type="RefSeq" id="WP_192786877.1">
    <property type="nucleotide sequence ID" value="NZ_JADBEK010000001.1"/>
</dbReference>
<dbReference type="InterPro" id="IPR013196">
    <property type="entry name" value="HTH_11"/>
</dbReference>
<evidence type="ECO:0000259" key="3">
    <source>
        <dbReference type="PROSITE" id="PS51000"/>
    </source>
</evidence>